<evidence type="ECO:0000313" key="4">
    <source>
        <dbReference type="Proteomes" id="UP001500449"/>
    </source>
</evidence>
<dbReference type="EMBL" id="BAAAQK010000001">
    <property type="protein sequence ID" value="GAA1828838.1"/>
    <property type="molecule type" value="Genomic_DNA"/>
</dbReference>
<dbReference type="PANTHER" id="PTHR37529:SF1">
    <property type="entry name" value="TRANSPOSASE INSG FOR INSERTION SEQUENCE ELEMENT IS4-RELATED"/>
    <property type="match status" value="1"/>
</dbReference>
<dbReference type="InterPro" id="IPR012337">
    <property type="entry name" value="RNaseH-like_sf"/>
</dbReference>
<organism evidence="3 4">
    <name type="scientific">Pseudonocardia ailaonensis</name>
    <dbReference type="NCBI Taxonomy" id="367279"/>
    <lineage>
        <taxon>Bacteria</taxon>
        <taxon>Bacillati</taxon>
        <taxon>Actinomycetota</taxon>
        <taxon>Actinomycetes</taxon>
        <taxon>Pseudonocardiales</taxon>
        <taxon>Pseudonocardiaceae</taxon>
        <taxon>Pseudonocardia</taxon>
    </lineage>
</organism>
<name>A0ABN2MJK6_9PSEU</name>
<gene>
    <name evidence="3" type="ORF">GCM10009836_03290</name>
</gene>
<accession>A0ABN2MJK6</accession>
<dbReference type="Pfam" id="PF01609">
    <property type="entry name" value="DDE_Tnp_1"/>
    <property type="match status" value="1"/>
</dbReference>
<sequence length="453" mass="50071">MLFDIVAGPLAQPRTPGVTFAGMRTVAFDGLNSLKIPDSDRNRSWIGRIYYRLAYAGYPTLRILCLVETGTRGLLGAVIGGALGTHGDRAESLLATRLLDRLDAGMLLLADRAYDSAPLMTAITATGAKLLIRGSATRKPPVLQILSDGSYLSVLAGLPVRIIEAHITVRGADGAQMSELYRLVTTLHDPHRFPAEALTRLYHERWEIETAFYALRHTMLDAHVLRSHDRPGVEQEVWALLTVYQLLRTAMVDAVETDPSLDPDRASFTTALHAAHDSIITTHATSEGLLGRLERTVLTTLLPPRRMRYSNRTLKSPRSRLRVRDEVRPRVSTSILGIGITVAAPPAVDQHHTPESKPAATARRFAYQRPPRPPRPPATLTRRQRVVEILASDLDRSWSGPELADKLGDIPHHNMRTQLAEWTRLGFLHPTGPGLYTLPGPFLRMALDLGRST</sequence>
<evidence type="ECO:0000259" key="2">
    <source>
        <dbReference type="Pfam" id="PF01609"/>
    </source>
</evidence>
<comment type="caution">
    <text evidence="3">The sequence shown here is derived from an EMBL/GenBank/DDBJ whole genome shotgun (WGS) entry which is preliminary data.</text>
</comment>
<dbReference type="InterPro" id="IPR002559">
    <property type="entry name" value="Transposase_11"/>
</dbReference>
<reference evidence="3 4" key="1">
    <citation type="journal article" date="2019" name="Int. J. Syst. Evol. Microbiol.">
        <title>The Global Catalogue of Microorganisms (GCM) 10K type strain sequencing project: providing services to taxonomists for standard genome sequencing and annotation.</title>
        <authorList>
            <consortium name="The Broad Institute Genomics Platform"/>
            <consortium name="The Broad Institute Genome Sequencing Center for Infectious Disease"/>
            <person name="Wu L."/>
            <person name="Ma J."/>
        </authorList>
    </citation>
    <scope>NUCLEOTIDE SEQUENCE [LARGE SCALE GENOMIC DNA]</scope>
    <source>
        <strain evidence="3 4">JCM 16009</strain>
    </source>
</reference>
<evidence type="ECO:0000256" key="1">
    <source>
        <dbReference type="SAM" id="MobiDB-lite"/>
    </source>
</evidence>
<dbReference type="PANTHER" id="PTHR37529">
    <property type="entry name" value="TRANSPOSASE INSG FOR INSERTION SEQUENCE ELEMENT IS4-RELATED"/>
    <property type="match status" value="1"/>
</dbReference>
<dbReference type="RefSeq" id="WP_344411701.1">
    <property type="nucleotide sequence ID" value="NZ_BAAAQK010000001.1"/>
</dbReference>
<evidence type="ECO:0000313" key="3">
    <source>
        <dbReference type="EMBL" id="GAA1828838.1"/>
    </source>
</evidence>
<dbReference type="Proteomes" id="UP001500449">
    <property type="component" value="Unassembled WGS sequence"/>
</dbReference>
<keyword evidence="4" id="KW-1185">Reference proteome</keyword>
<proteinExistence type="predicted"/>
<feature type="region of interest" description="Disordered" evidence="1">
    <location>
        <begin position="347"/>
        <end position="380"/>
    </location>
</feature>
<protein>
    <recommendedName>
        <fullName evidence="2">Transposase IS4-like domain-containing protein</fullName>
    </recommendedName>
</protein>
<feature type="domain" description="Transposase IS4-like" evidence="2">
    <location>
        <begin position="56"/>
        <end position="245"/>
    </location>
</feature>
<dbReference type="SUPFAM" id="SSF53098">
    <property type="entry name" value="Ribonuclease H-like"/>
    <property type="match status" value="1"/>
</dbReference>